<name>A0A382XAC8_9ZZZZ</name>
<evidence type="ECO:0000313" key="2">
    <source>
        <dbReference type="EMBL" id="SVD67271.1"/>
    </source>
</evidence>
<dbReference type="Pfam" id="PF01370">
    <property type="entry name" value="Epimerase"/>
    <property type="match status" value="1"/>
</dbReference>
<feature type="non-terminal residue" evidence="2">
    <location>
        <position position="1"/>
    </location>
</feature>
<dbReference type="Gene3D" id="3.40.50.720">
    <property type="entry name" value="NAD(P)-binding Rossmann-like Domain"/>
    <property type="match status" value="1"/>
</dbReference>
<protein>
    <recommendedName>
        <fullName evidence="1">NAD-dependent epimerase/dehydratase domain-containing protein</fullName>
    </recommendedName>
</protein>
<sequence>VNRRKIFLICGATGFIGRNMVEHFLKRSGVRVIGVYNKRPKYDLPNLEWVKADLNNSIDVSRIVDNVDVVIQAAATTSGSKDIVARPYIHVTDNAVMNSLLFRAAFEKK</sequence>
<feature type="domain" description="NAD-dependent epimerase/dehydratase" evidence="1">
    <location>
        <begin position="8"/>
        <end position="107"/>
    </location>
</feature>
<feature type="non-terminal residue" evidence="2">
    <location>
        <position position="109"/>
    </location>
</feature>
<proteinExistence type="predicted"/>
<accession>A0A382XAC8</accession>
<dbReference type="InterPro" id="IPR001509">
    <property type="entry name" value="Epimerase_deHydtase"/>
</dbReference>
<gene>
    <name evidence="2" type="ORF">METZ01_LOCUS420125</name>
</gene>
<dbReference type="EMBL" id="UINC01165720">
    <property type="protein sequence ID" value="SVD67271.1"/>
    <property type="molecule type" value="Genomic_DNA"/>
</dbReference>
<reference evidence="2" key="1">
    <citation type="submission" date="2018-05" db="EMBL/GenBank/DDBJ databases">
        <authorList>
            <person name="Lanie J.A."/>
            <person name="Ng W.-L."/>
            <person name="Kazmierczak K.M."/>
            <person name="Andrzejewski T.M."/>
            <person name="Davidsen T.M."/>
            <person name="Wayne K.J."/>
            <person name="Tettelin H."/>
            <person name="Glass J.I."/>
            <person name="Rusch D."/>
            <person name="Podicherti R."/>
            <person name="Tsui H.-C.T."/>
            <person name="Winkler M.E."/>
        </authorList>
    </citation>
    <scope>NUCLEOTIDE SEQUENCE</scope>
</reference>
<evidence type="ECO:0000259" key="1">
    <source>
        <dbReference type="Pfam" id="PF01370"/>
    </source>
</evidence>
<dbReference type="InterPro" id="IPR036291">
    <property type="entry name" value="NAD(P)-bd_dom_sf"/>
</dbReference>
<organism evidence="2">
    <name type="scientific">marine metagenome</name>
    <dbReference type="NCBI Taxonomy" id="408172"/>
    <lineage>
        <taxon>unclassified sequences</taxon>
        <taxon>metagenomes</taxon>
        <taxon>ecological metagenomes</taxon>
    </lineage>
</organism>
<dbReference type="AlphaFoldDB" id="A0A382XAC8"/>
<dbReference type="SUPFAM" id="SSF51735">
    <property type="entry name" value="NAD(P)-binding Rossmann-fold domains"/>
    <property type="match status" value="1"/>
</dbReference>